<dbReference type="InterPro" id="IPR007712">
    <property type="entry name" value="RelE/ParE_toxin"/>
</dbReference>
<organism evidence="3 4">
    <name type="scientific">Streptococcus suis</name>
    <dbReference type="NCBI Taxonomy" id="1307"/>
    <lineage>
        <taxon>Bacteria</taxon>
        <taxon>Bacillati</taxon>
        <taxon>Bacillota</taxon>
        <taxon>Bacilli</taxon>
        <taxon>Lactobacillales</taxon>
        <taxon>Streptococcaceae</taxon>
        <taxon>Streptococcus</taxon>
    </lineage>
</organism>
<dbReference type="Pfam" id="PF05016">
    <property type="entry name" value="ParE_toxin"/>
    <property type="match status" value="1"/>
</dbReference>
<sequence>MAKYRVDYAPSFFEDMDKLDKGTSRRIARWIDNHLVDVDFPRSPGKYLTGNLAGYVRFRVGNYRIIAVVDEGELVLLNLHVGHRSDIYKKLK</sequence>
<dbReference type="AlphaFoldDB" id="A0A0Z8IX24"/>
<name>A0A0Z8IX24_STRSU</name>
<evidence type="ECO:0000313" key="4">
    <source>
        <dbReference type="Proteomes" id="UP000075193"/>
    </source>
</evidence>
<gene>
    <name evidence="3" type="ORF">ERS132441_00119</name>
</gene>
<evidence type="ECO:0000256" key="1">
    <source>
        <dbReference type="ARBA" id="ARBA00006226"/>
    </source>
</evidence>
<evidence type="ECO:0000313" key="3">
    <source>
        <dbReference type="EMBL" id="CYV38327.1"/>
    </source>
</evidence>
<dbReference type="PANTHER" id="PTHR35601:SF1">
    <property type="entry name" value="TOXIN RELE"/>
    <property type="match status" value="1"/>
</dbReference>
<dbReference type="EMBL" id="FIIC01000001">
    <property type="protein sequence ID" value="CYV38327.1"/>
    <property type="molecule type" value="Genomic_DNA"/>
</dbReference>
<dbReference type="RefSeq" id="WP_044678918.1">
    <property type="nucleotide sequence ID" value="NZ_CEDF01000061.1"/>
</dbReference>
<reference evidence="3 4" key="1">
    <citation type="submission" date="2016-02" db="EMBL/GenBank/DDBJ databases">
        <authorList>
            <consortium name="Pathogen Informatics"/>
        </authorList>
    </citation>
    <scope>NUCLEOTIDE SEQUENCE [LARGE SCALE GENOMIC DNA]</scope>
    <source>
        <strain evidence="3 4">LSS79</strain>
    </source>
</reference>
<dbReference type="InterPro" id="IPR035093">
    <property type="entry name" value="RelE/ParE_toxin_dom_sf"/>
</dbReference>
<keyword evidence="2" id="KW-1277">Toxin-antitoxin system</keyword>
<dbReference type="Gene3D" id="3.30.2310.20">
    <property type="entry name" value="RelE-like"/>
    <property type="match status" value="1"/>
</dbReference>
<protein>
    <submittedName>
        <fullName evidence="3">Plasmid addiction system poison protein</fullName>
    </submittedName>
</protein>
<comment type="similarity">
    <text evidence="1">Belongs to the RelE toxin family.</text>
</comment>
<dbReference type="PANTHER" id="PTHR35601">
    <property type="entry name" value="TOXIN RELE"/>
    <property type="match status" value="1"/>
</dbReference>
<dbReference type="SUPFAM" id="SSF143011">
    <property type="entry name" value="RelE-like"/>
    <property type="match status" value="1"/>
</dbReference>
<proteinExistence type="inferred from homology"/>
<dbReference type="Proteomes" id="UP000075193">
    <property type="component" value="Unassembled WGS sequence"/>
</dbReference>
<accession>A0A0Z8IX24</accession>
<evidence type="ECO:0000256" key="2">
    <source>
        <dbReference type="ARBA" id="ARBA00022649"/>
    </source>
</evidence>